<accession>A0A3A8QQ80</accession>
<dbReference type="EMBL" id="RAWB01000006">
    <property type="protein sequence ID" value="RKH68545.1"/>
    <property type="molecule type" value="Genomic_DNA"/>
</dbReference>
<dbReference type="AlphaFoldDB" id="A0A3A8QQ80"/>
<name>A0A3A8QQ80_9BACT</name>
<organism evidence="3 4">
    <name type="scientific">Corallococcus llansteffanensis</name>
    <dbReference type="NCBI Taxonomy" id="2316731"/>
    <lineage>
        <taxon>Bacteria</taxon>
        <taxon>Pseudomonadati</taxon>
        <taxon>Myxococcota</taxon>
        <taxon>Myxococcia</taxon>
        <taxon>Myxococcales</taxon>
        <taxon>Cystobacterineae</taxon>
        <taxon>Myxococcaceae</taxon>
        <taxon>Corallococcus</taxon>
    </lineage>
</organism>
<reference evidence="4" key="1">
    <citation type="submission" date="2018-09" db="EMBL/GenBank/DDBJ databases">
        <authorList>
            <person name="Livingstone P.G."/>
            <person name="Whitworth D.E."/>
        </authorList>
    </citation>
    <scope>NUCLEOTIDE SEQUENCE [LARGE SCALE GENOMIC DNA]</scope>
    <source>
        <strain evidence="4">CA051B</strain>
    </source>
</reference>
<dbReference type="SUPFAM" id="SSF52172">
    <property type="entry name" value="CheY-like"/>
    <property type="match status" value="1"/>
</dbReference>
<evidence type="ECO:0000313" key="4">
    <source>
        <dbReference type="Proteomes" id="UP000272888"/>
    </source>
</evidence>
<evidence type="ECO:0000256" key="1">
    <source>
        <dbReference type="PROSITE-ProRule" id="PRU00169"/>
    </source>
</evidence>
<dbReference type="Proteomes" id="UP000272888">
    <property type="component" value="Unassembled WGS sequence"/>
</dbReference>
<dbReference type="GO" id="GO:0000160">
    <property type="term" value="P:phosphorelay signal transduction system"/>
    <property type="evidence" value="ECO:0007669"/>
    <property type="project" value="InterPro"/>
</dbReference>
<comment type="caution">
    <text evidence="3">The sequence shown here is derived from an EMBL/GenBank/DDBJ whole genome shotgun (WGS) entry which is preliminary data.</text>
</comment>
<proteinExistence type="predicted"/>
<sequence length="139" mass="15026">MSTMGNRPTVLVLNGSEDLIEALEELLDDAGFQTKGVRVQDLVRGPLDFTTLVRETRPAVIVYDISVPFDLSWSAFQKLAASPAAAGIPFVLTTTNREGAQEYTGPDVIELLLKPYDIQQFTRAVSLAVSRGGGAEATR</sequence>
<feature type="domain" description="Response regulatory" evidence="2">
    <location>
        <begin position="9"/>
        <end position="129"/>
    </location>
</feature>
<dbReference type="PROSITE" id="PS50110">
    <property type="entry name" value="RESPONSE_REGULATORY"/>
    <property type="match status" value="1"/>
</dbReference>
<dbReference type="Gene3D" id="3.40.50.2300">
    <property type="match status" value="1"/>
</dbReference>
<keyword evidence="4" id="KW-1185">Reference proteome</keyword>
<evidence type="ECO:0000313" key="3">
    <source>
        <dbReference type="EMBL" id="RKH68545.1"/>
    </source>
</evidence>
<protein>
    <recommendedName>
        <fullName evidence="2">Response regulatory domain-containing protein</fullName>
    </recommendedName>
</protein>
<evidence type="ECO:0000259" key="2">
    <source>
        <dbReference type="PROSITE" id="PS50110"/>
    </source>
</evidence>
<dbReference type="InterPro" id="IPR011006">
    <property type="entry name" value="CheY-like_superfamily"/>
</dbReference>
<dbReference type="InterPro" id="IPR001789">
    <property type="entry name" value="Sig_transdc_resp-reg_receiver"/>
</dbReference>
<keyword evidence="1" id="KW-0597">Phosphoprotein</keyword>
<feature type="modified residue" description="4-aspartylphosphate" evidence="1">
    <location>
        <position position="64"/>
    </location>
</feature>
<gene>
    <name evidence="3" type="ORF">D7V93_01260</name>
</gene>